<comment type="cofactor">
    <cofactor evidence="2">
        <name>[4Fe-4S] cluster</name>
        <dbReference type="ChEBI" id="CHEBI:49883"/>
    </cofactor>
</comment>
<dbReference type="Pfam" id="PF00724">
    <property type="entry name" value="Oxidored_FMN"/>
    <property type="match status" value="1"/>
</dbReference>
<protein>
    <submittedName>
        <fullName evidence="12">NAD(P)-binding protein</fullName>
    </submittedName>
</protein>
<evidence type="ECO:0000313" key="12">
    <source>
        <dbReference type="EMBL" id="MBT9808768.1"/>
    </source>
</evidence>
<name>A0AA41K4F3_9FIRM</name>
<evidence type="ECO:0000259" key="11">
    <source>
        <dbReference type="Pfam" id="PF07992"/>
    </source>
</evidence>
<reference evidence="12" key="1">
    <citation type="journal article" date="2021" name="Gut Microbes">
        <title>A synthetic consortium of 100 gut commensals modulates the composition and function in a colon model of the microbiome of elderly subjects.</title>
        <authorList>
            <person name="Perez M."/>
            <person name="Ntemiri A."/>
            <person name="Tan H."/>
            <person name="Harris H.M.B."/>
            <person name="Roager H.M."/>
            <person name="Ribiere C."/>
            <person name="O'Toole P.W."/>
        </authorList>
    </citation>
    <scope>NUCLEOTIDE SEQUENCE</scope>
    <source>
        <strain evidence="12">MCC335</strain>
    </source>
</reference>
<evidence type="ECO:0000256" key="7">
    <source>
        <dbReference type="ARBA" id="ARBA00023002"/>
    </source>
</evidence>
<keyword evidence="6" id="KW-0479">Metal-binding</keyword>
<comment type="caution">
    <text evidence="12">The sequence shown here is derived from an EMBL/GenBank/DDBJ whole genome shotgun (WGS) entry which is preliminary data.</text>
</comment>
<proteinExistence type="inferred from homology"/>
<dbReference type="InterPro" id="IPR036188">
    <property type="entry name" value="FAD/NAD-bd_sf"/>
</dbReference>
<keyword evidence="7" id="KW-0560">Oxidoreductase</keyword>
<dbReference type="Pfam" id="PF07992">
    <property type="entry name" value="Pyr_redox_2"/>
    <property type="match status" value="1"/>
</dbReference>
<dbReference type="GO" id="GO:0051536">
    <property type="term" value="F:iron-sulfur cluster binding"/>
    <property type="evidence" value="ECO:0007669"/>
    <property type="project" value="UniProtKB-KW"/>
</dbReference>
<evidence type="ECO:0000256" key="2">
    <source>
        <dbReference type="ARBA" id="ARBA00001966"/>
    </source>
</evidence>
<sequence length="637" mass="68505">MYELLFKPGKIGNLEIGNRFVMPAMDSHYTTTEHQFTHQALNYYGERAKGGFGLIITEYLCVSEEGLAGKTQAGIYDDRFVPMLAALTDRIHSEGGLVFAQLHHAGRLQGAGATLLPAVGAGHITVPGKAERVHELTGEEIGEMIRKFVRAAERAKKAGFDGVEIHGAHGYLLAQFLSKGVNKRVDEYGGSITNRARIVCQLICAVKAACGTDFPVCVRTSGDEGYHGGNSIEDAAAQAMLFEAAGADAIHISCGDPIRPYYTKTAFNMENVKKVKSVLGIPVIGVGRVNDPSQAVCALAAGCTDFVALGRQSICDPHFPEKVKEGSLGEIYTCTGCLQRCFYSDSFEEGEGTSCMMNPFSGKEGLWIVGPAEQKKRIGIVGAGPAGLQAAWILAKRGHQVKVFEKDKTAGGQYRLASVPSMKQDLAKTISTYLEFCKKYGAEVVYGIKADPEQLKREGFDSVILATGAVPVIPNIEGIEGGQVCLAQEVLKCEKQFTGKNLLILGAGLVGAETAEFLSEYGNHVTLVDMLSQAAPLAPKKVRDRLVRNLEGSGARFVFGSRVLKIKQDGIDYEKNGTIKQLSGYDGIILAFGARPNRELHELLTDFGGQVYCIGDALEAGDAKKAIYEATQLAMQL</sequence>
<dbReference type="Gene3D" id="3.20.20.70">
    <property type="entry name" value="Aldolase class I"/>
    <property type="match status" value="1"/>
</dbReference>
<dbReference type="CDD" id="cd02803">
    <property type="entry name" value="OYE_like_FMN_family"/>
    <property type="match status" value="1"/>
</dbReference>
<evidence type="ECO:0000313" key="13">
    <source>
        <dbReference type="Proteomes" id="UP000708338"/>
    </source>
</evidence>
<dbReference type="PRINTS" id="PR00368">
    <property type="entry name" value="FADPNR"/>
</dbReference>
<dbReference type="Gene3D" id="3.50.50.60">
    <property type="entry name" value="FAD/NAD(P)-binding domain"/>
    <property type="match status" value="1"/>
</dbReference>
<comment type="cofactor">
    <cofactor evidence="1">
        <name>FMN</name>
        <dbReference type="ChEBI" id="CHEBI:58210"/>
    </cofactor>
</comment>
<dbReference type="EMBL" id="WQPS01000004">
    <property type="protein sequence ID" value="MBT9808768.1"/>
    <property type="molecule type" value="Genomic_DNA"/>
</dbReference>
<keyword evidence="4" id="KW-0285">Flavoprotein</keyword>
<dbReference type="InterPro" id="IPR013785">
    <property type="entry name" value="Aldolase_TIM"/>
</dbReference>
<dbReference type="PANTHER" id="PTHR42917">
    <property type="entry name" value="2,4-DIENOYL-COA REDUCTASE"/>
    <property type="match status" value="1"/>
</dbReference>
<dbReference type="Gene3D" id="3.40.50.720">
    <property type="entry name" value="NAD(P)-binding Rossmann-like Domain"/>
    <property type="match status" value="1"/>
</dbReference>
<keyword evidence="9" id="KW-0411">Iron-sulfur</keyword>
<comment type="similarity">
    <text evidence="3">In the N-terminal section; belongs to the NADH:flavin oxidoreductase/NADH oxidase family.</text>
</comment>
<keyword evidence="8" id="KW-0408">Iron</keyword>
<evidence type="ECO:0000256" key="5">
    <source>
        <dbReference type="ARBA" id="ARBA00022643"/>
    </source>
</evidence>
<dbReference type="GO" id="GO:0046872">
    <property type="term" value="F:metal ion binding"/>
    <property type="evidence" value="ECO:0007669"/>
    <property type="project" value="UniProtKB-KW"/>
</dbReference>
<dbReference type="SUPFAM" id="SSF51395">
    <property type="entry name" value="FMN-linked oxidoreductases"/>
    <property type="match status" value="1"/>
</dbReference>
<feature type="domain" description="FAD/NAD(P)-binding" evidence="11">
    <location>
        <begin position="377"/>
        <end position="601"/>
    </location>
</feature>
<evidence type="ECO:0000256" key="4">
    <source>
        <dbReference type="ARBA" id="ARBA00022630"/>
    </source>
</evidence>
<evidence type="ECO:0000256" key="8">
    <source>
        <dbReference type="ARBA" id="ARBA00023004"/>
    </source>
</evidence>
<dbReference type="RefSeq" id="WP_117450641.1">
    <property type="nucleotide sequence ID" value="NZ_CABJDD010000002.1"/>
</dbReference>
<dbReference type="Proteomes" id="UP000708338">
    <property type="component" value="Unassembled WGS sequence"/>
</dbReference>
<dbReference type="InterPro" id="IPR001155">
    <property type="entry name" value="OxRdtase_FMN_N"/>
</dbReference>
<dbReference type="InterPro" id="IPR023753">
    <property type="entry name" value="FAD/NAD-binding_dom"/>
</dbReference>
<dbReference type="GO" id="GO:0016491">
    <property type="term" value="F:oxidoreductase activity"/>
    <property type="evidence" value="ECO:0007669"/>
    <property type="project" value="UniProtKB-KW"/>
</dbReference>
<evidence type="ECO:0000256" key="3">
    <source>
        <dbReference type="ARBA" id="ARBA00011048"/>
    </source>
</evidence>
<evidence type="ECO:0000256" key="1">
    <source>
        <dbReference type="ARBA" id="ARBA00001917"/>
    </source>
</evidence>
<dbReference type="PANTHER" id="PTHR42917:SF2">
    <property type="entry name" value="2,4-DIENOYL-COA REDUCTASE [(2E)-ENOYL-COA-PRODUCING]"/>
    <property type="match status" value="1"/>
</dbReference>
<evidence type="ECO:0000256" key="9">
    <source>
        <dbReference type="ARBA" id="ARBA00023014"/>
    </source>
</evidence>
<feature type="domain" description="NADH:flavin oxidoreductase/NADH oxidase N-terminal" evidence="10">
    <location>
        <begin position="5"/>
        <end position="326"/>
    </location>
</feature>
<keyword evidence="5" id="KW-0288">FMN</keyword>
<evidence type="ECO:0000259" key="10">
    <source>
        <dbReference type="Pfam" id="PF00724"/>
    </source>
</evidence>
<evidence type="ECO:0000256" key="6">
    <source>
        <dbReference type="ARBA" id="ARBA00022723"/>
    </source>
</evidence>
<accession>A0AA41K4F3</accession>
<gene>
    <name evidence="12" type="ORF">GPL26_03820</name>
</gene>
<dbReference type="SUPFAM" id="SSF51905">
    <property type="entry name" value="FAD/NAD(P)-binding domain"/>
    <property type="match status" value="1"/>
</dbReference>
<dbReference type="AlphaFoldDB" id="A0AA41K4F3"/>
<dbReference type="PRINTS" id="PR00469">
    <property type="entry name" value="PNDRDTASEII"/>
</dbReference>
<organism evidence="12 13">
    <name type="scientific">Enterocloster citroniae</name>
    <dbReference type="NCBI Taxonomy" id="358743"/>
    <lineage>
        <taxon>Bacteria</taxon>
        <taxon>Bacillati</taxon>
        <taxon>Bacillota</taxon>
        <taxon>Clostridia</taxon>
        <taxon>Lachnospirales</taxon>
        <taxon>Lachnospiraceae</taxon>
        <taxon>Enterocloster</taxon>
    </lineage>
</organism>
<dbReference type="GO" id="GO:0010181">
    <property type="term" value="F:FMN binding"/>
    <property type="evidence" value="ECO:0007669"/>
    <property type="project" value="InterPro"/>
</dbReference>
<dbReference type="InterPro" id="IPR051793">
    <property type="entry name" value="NADH:flavin_oxidoreductase"/>
</dbReference>